<accession>A0A2W4W0H6</accession>
<protein>
    <submittedName>
        <fullName evidence="1">Uncharacterized protein</fullName>
    </submittedName>
</protein>
<gene>
    <name evidence="1" type="ORF">DCF25_17360</name>
</gene>
<sequence>MKVEVSNLYEIVSVMGESPLKQLIQGLATYARALRALAIQKDLQPAYDDLCNVLDILNARLGEDEDPVRPDW</sequence>
<proteinExistence type="predicted"/>
<comment type="caution">
    <text evidence="1">The sequence shown here is derived from an EMBL/GenBank/DDBJ whole genome shotgun (WGS) entry which is preliminary data.</text>
</comment>
<evidence type="ECO:0000313" key="2">
    <source>
        <dbReference type="Proteomes" id="UP000249354"/>
    </source>
</evidence>
<reference evidence="1 2" key="2">
    <citation type="submission" date="2018-06" db="EMBL/GenBank/DDBJ databases">
        <title>Metagenomic assembly of (sub)arctic Cyanobacteria and their associated microbiome from non-axenic cultures.</title>
        <authorList>
            <person name="Baurain D."/>
        </authorList>
    </citation>
    <scope>NUCLEOTIDE SEQUENCE [LARGE SCALE GENOMIC DNA]</scope>
    <source>
        <strain evidence="1">ULC129bin1</strain>
    </source>
</reference>
<dbReference type="AlphaFoldDB" id="A0A2W4W0H6"/>
<reference evidence="2" key="1">
    <citation type="submission" date="2018-04" db="EMBL/GenBank/DDBJ databases">
        <authorList>
            <person name="Cornet L."/>
        </authorList>
    </citation>
    <scope>NUCLEOTIDE SEQUENCE [LARGE SCALE GENOMIC DNA]</scope>
</reference>
<evidence type="ECO:0000313" key="1">
    <source>
        <dbReference type="EMBL" id="PZO12588.1"/>
    </source>
</evidence>
<name>A0A2W4W0H6_9CYAN</name>
<dbReference type="EMBL" id="QBMC01000145">
    <property type="protein sequence ID" value="PZO12588.1"/>
    <property type="molecule type" value="Genomic_DNA"/>
</dbReference>
<dbReference type="Proteomes" id="UP000249354">
    <property type="component" value="Unassembled WGS sequence"/>
</dbReference>
<organism evidence="1 2">
    <name type="scientific">Leptolyngbya foveolarum</name>
    <dbReference type="NCBI Taxonomy" id="47253"/>
    <lineage>
        <taxon>Bacteria</taxon>
        <taxon>Bacillati</taxon>
        <taxon>Cyanobacteriota</taxon>
        <taxon>Cyanophyceae</taxon>
        <taxon>Leptolyngbyales</taxon>
        <taxon>Leptolyngbyaceae</taxon>
        <taxon>Leptolyngbya group</taxon>
        <taxon>Leptolyngbya</taxon>
    </lineage>
</organism>